<dbReference type="Proteomes" id="UP000220611">
    <property type="component" value="Unassembled WGS sequence"/>
</dbReference>
<dbReference type="Proteomes" id="UP000003490">
    <property type="component" value="Unassembled WGS sequence"/>
</dbReference>
<dbReference type="PANTHER" id="PTHR43649">
    <property type="entry name" value="ARABINOSE-BINDING PROTEIN-RELATED"/>
    <property type="match status" value="1"/>
</dbReference>
<dbReference type="InterPro" id="IPR006059">
    <property type="entry name" value="SBP"/>
</dbReference>
<dbReference type="PROSITE" id="PS51257">
    <property type="entry name" value="PROKAR_LIPOPROTEIN"/>
    <property type="match status" value="1"/>
</dbReference>
<comment type="similarity">
    <text evidence="1">Belongs to the bacterial solute-binding protein 1 family.</text>
</comment>
<dbReference type="SUPFAM" id="SSF53850">
    <property type="entry name" value="Periplasmic binding protein-like II"/>
    <property type="match status" value="1"/>
</dbReference>
<evidence type="ECO:0000256" key="4">
    <source>
        <dbReference type="SAM" id="SignalP"/>
    </source>
</evidence>
<comment type="caution">
    <text evidence="5">The sequence shown here is derived from an EMBL/GenBank/DDBJ whole genome shotgun (WGS) entry which is preliminary data.</text>
</comment>
<keyword evidence="4" id="KW-0732">Signal</keyword>
<proteinExistence type="inferred from homology"/>
<dbReference type="eggNOG" id="COG1653">
    <property type="taxonomic scope" value="Bacteria"/>
</dbReference>
<dbReference type="EMBL" id="ABCB02000013">
    <property type="protein sequence ID" value="EDO62650.1"/>
    <property type="molecule type" value="Genomic_DNA"/>
</dbReference>
<keyword evidence="8" id="KW-1185">Reference proteome</keyword>
<name>A7VPI8_9FIRM</name>
<dbReference type="InterPro" id="IPR050490">
    <property type="entry name" value="Bact_solute-bd_prot1"/>
</dbReference>
<keyword evidence="2" id="KW-0813">Transport</keyword>
<gene>
    <name evidence="6" type="ORF">CH238_08715</name>
    <name evidence="5" type="ORF">CLOLEP_00464</name>
</gene>
<protein>
    <submittedName>
        <fullName evidence="5">ABC transporter, solute-binding protein</fullName>
    </submittedName>
</protein>
<dbReference type="OrthoDB" id="1824059at2"/>
<evidence type="ECO:0000313" key="8">
    <source>
        <dbReference type="Proteomes" id="UP000220611"/>
    </source>
</evidence>
<feature type="signal peptide" evidence="4">
    <location>
        <begin position="1"/>
        <end position="20"/>
    </location>
</feature>
<reference evidence="5 7" key="2">
    <citation type="submission" date="2007-08" db="EMBL/GenBank/DDBJ databases">
        <authorList>
            <person name="Fulton L."/>
            <person name="Clifton S."/>
            <person name="Fulton B."/>
            <person name="Xu J."/>
            <person name="Minx P."/>
            <person name="Pepin K.H."/>
            <person name="Johnson M."/>
            <person name="Thiruvilangam P."/>
            <person name="Bhonagiri V."/>
            <person name="Nash W.E."/>
            <person name="Wang C."/>
            <person name="Mardis E.R."/>
            <person name="Wilson R.K."/>
        </authorList>
    </citation>
    <scope>NUCLEOTIDE SEQUENCE [LARGE SCALE GENOMIC DNA]</scope>
    <source>
        <strain evidence="5 7">DSM 753</strain>
    </source>
</reference>
<dbReference type="PANTHER" id="PTHR43649:SF29">
    <property type="entry name" value="OSMOPROTECTIVE COMPOUNDS-BINDING PROTEIN GGTB"/>
    <property type="match status" value="1"/>
</dbReference>
<dbReference type="EMBL" id="NOXF01000006">
    <property type="protein sequence ID" value="PEQ24267.1"/>
    <property type="molecule type" value="Genomic_DNA"/>
</dbReference>
<evidence type="ECO:0000256" key="3">
    <source>
        <dbReference type="SAM" id="MobiDB-lite"/>
    </source>
</evidence>
<dbReference type="Gene3D" id="3.40.190.10">
    <property type="entry name" value="Periplasmic binding protein-like II"/>
    <property type="match status" value="2"/>
</dbReference>
<evidence type="ECO:0000313" key="7">
    <source>
        <dbReference type="Proteomes" id="UP000003490"/>
    </source>
</evidence>
<evidence type="ECO:0000313" key="6">
    <source>
        <dbReference type="EMBL" id="PEQ24267.1"/>
    </source>
</evidence>
<evidence type="ECO:0000256" key="2">
    <source>
        <dbReference type="ARBA" id="ARBA00022448"/>
    </source>
</evidence>
<reference evidence="5 7" key="1">
    <citation type="submission" date="2007-08" db="EMBL/GenBank/DDBJ databases">
        <title>Draft genome sequence of Clostridium leptum (DSM 753).</title>
        <authorList>
            <person name="Sudarsanam P."/>
            <person name="Ley R."/>
            <person name="Guruge J."/>
            <person name="Turnbaugh P.J."/>
            <person name="Mahowald M."/>
            <person name="Liep D."/>
            <person name="Gordon J."/>
        </authorList>
    </citation>
    <scope>NUCLEOTIDE SEQUENCE [LARGE SCALE GENOMIC DNA]</scope>
    <source>
        <strain evidence="5 7">DSM 753</strain>
    </source>
</reference>
<feature type="region of interest" description="Disordered" evidence="3">
    <location>
        <begin position="25"/>
        <end position="45"/>
    </location>
</feature>
<organism evidence="5 7">
    <name type="scientific">[Clostridium] leptum DSM 753</name>
    <dbReference type="NCBI Taxonomy" id="428125"/>
    <lineage>
        <taxon>Bacteria</taxon>
        <taxon>Bacillati</taxon>
        <taxon>Bacillota</taxon>
        <taxon>Clostridia</taxon>
        <taxon>Eubacteriales</taxon>
        <taxon>Oscillospiraceae</taxon>
        <taxon>Oscillospiraceae incertae sedis</taxon>
    </lineage>
</organism>
<evidence type="ECO:0000313" key="5">
    <source>
        <dbReference type="EMBL" id="EDO62650.1"/>
    </source>
</evidence>
<dbReference type="HOGENOM" id="CLU_031285_12_3_9"/>
<feature type="chain" id="PRO_5041856737" evidence="4">
    <location>
        <begin position="21"/>
        <end position="451"/>
    </location>
</feature>
<dbReference type="Pfam" id="PF01547">
    <property type="entry name" value="SBP_bac_1"/>
    <property type="match status" value="1"/>
</dbReference>
<reference evidence="6 8" key="3">
    <citation type="submission" date="2017-07" db="EMBL/GenBank/DDBJ databases">
        <title>Prevalence of linear plasmids in Cutibacterium (Propionibacterium) acnes isolates obtained from prostatic tissue.</title>
        <authorList>
            <person name="Davidsson S."/>
            <person name="Carlsson J."/>
            <person name="Molling P."/>
            <person name="Andren O."/>
            <person name="Andersson S.-O."/>
            <person name="Brzuszkiewicz E."/>
            <person name="Poehlein A."/>
            <person name="Al-Zeer M."/>
            <person name="Brinkmann V."/>
            <person name="Scavenius C."/>
            <person name="Nazipi S."/>
            <person name="Soderquist B."/>
            <person name="Bruggemann H."/>
        </authorList>
    </citation>
    <scope>NUCLEOTIDE SEQUENCE [LARGE SCALE GENOMIC DNA]</scope>
    <source>
        <strain evidence="6 8">DSM 753</strain>
    </source>
</reference>
<accession>A7VPI8</accession>
<evidence type="ECO:0000256" key="1">
    <source>
        <dbReference type="ARBA" id="ARBA00008520"/>
    </source>
</evidence>
<dbReference type="AlphaFoldDB" id="A7VPI8"/>
<sequence length="451" mass="49375">MKKGKKLLALLMVAMLAVSAASCSSNETTSSSESSGTDSSAAASTDGEEKLDVTLSYMASQDWVQDAEMELGEKFAEETGIKIDYQIVPSDQYSNLLMTRLNTGECTDMFGSQSGKFDIQTSLNVVKNAVDLSGEEWAGNVDELAAVELSVDGKLYGQPAQDLSAVWAVAYNKQIFEDLNLEIPKTFDEFKQVCEAIKAEGIIPIYEGVVDGWHHTLWFPEMCVAAETANPGLADKLNNNEATFAGNETFTLILNQIMDMINSGYWGENYMSNEYTDAAKNIASGEYAMTIANQGFGAEVNAVDANFPVDQIGYFVAPLADNQTLNMNPSGPARFIYSGSSNIDAAKKYLAYMATDESLTYLTENVAKFNKLPFSNAPTTYSDTIQEFYDSYPTSSTVYQTAVKYVNPQWTEIGNNMSAMFLGEMTPEEVLEDLDKNRAEQAKAASDEAWN</sequence>